<evidence type="ECO:0000256" key="1">
    <source>
        <dbReference type="ARBA" id="ARBA00022723"/>
    </source>
</evidence>
<evidence type="ECO:0000256" key="2">
    <source>
        <dbReference type="ARBA" id="ARBA00022801"/>
    </source>
</evidence>
<dbReference type="Proteomes" id="UP000615455">
    <property type="component" value="Unassembled WGS sequence"/>
</dbReference>
<dbReference type="PANTHER" id="PTHR42988">
    <property type="entry name" value="PHOSPHOHYDROLASE"/>
    <property type="match status" value="1"/>
</dbReference>
<dbReference type="Pfam" id="PF00149">
    <property type="entry name" value="Metallophos"/>
    <property type="match status" value="1"/>
</dbReference>
<gene>
    <name evidence="6" type="ORF">GCM10008018_63950</name>
</gene>
<comment type="caution">
    <text evidence="6">The sequence shown here is derived from an EMBL/GenBank/DDBJ whole genome shotgun (WGS) entry which is preliminary data.</text>
</comment>
<evidence type="ECO:0000313" key="6">
    <source>
        <dbReference type="EMBL" id="GGA09603.1"/>
    </source>
</evidence>
<name>A0ABQ1FGV7_9BACL</name>
<keyword evidence="7" id="KW-1185">Reference proteome</keyword>
<keyword evidence="1" id="KW-0479">Metal-binding</keyword>
<evidence type="ECO:0000259" key="5">
    <source>
        <dbReference type="Pfam" id="PF00149"/>
    </source>
</evidence>
<feature type="domain" description="Calcineurin-like phosphoesterase" evidence="5">
    <location>
        <begin position="1"/>
        <end position="195"/>
    </location>
</feature>
<protein>
    <recommendedName>
        <fullName evidence="5">Calcineurin-like phosphoesterase domain-containing protein</fullName>
    </recommendedName>
</protein>
<dbReference type="InterPro" id="IPR029052">
    <property type="entry name" value="Metallo-depent_PP-like"/>
</dbReference>
<comment type="similarity">
    <text evidence="4">Belongs to the cyclic nucleotide phosphodiesterase class-III family.</text>
</comment>
<dbReference type="PANTHER" id="PTHR42988:SF2">
    <property type="entry name" value="CYCLIC NUCLEOTIDE PHOSPHODIESTERASE CBUA0032-RELATED"/>
    <property type="match status" value="1"/>
</dbReference>
<keyword evidence="2" id="KW-0378">Hydrolase</keyword>
<keyword evidence="3" id="KW-0408">Iron</keyword>
<organism evidence="6 7">
    <name type="scientific">Paenibacillus marchantiophytorum</name>
    <dbReference type="NCBI Taxonomy" id="1619310"/>
    <lineage>
        <taxon>Bacteria</taxon>
        <taxon>Bacillati</taxon>
        <taxon>Bacillota</taxon>
        <taxon>Bacilli</taxon>
        <taxon>Bacillales</taxon>
        <taxon>Paenibacillaceae</taxon>
        <taxon>Paenibacillus</taxon>
    </lineage>
</organism>
<dbReference type="InterPro" id="IPR050884">
    <property type="entry name" value="CNP_phosphodiesterase-III"/>
</dbReference>
<dbReference type="SUPFAM" id="SSF56300">
    <property type="entry name" value="Metallo-dependent phosphatases"/>
    <property type="match status" value="1"/>
</dbReference>
<evidence type="ECO:0000256" key="3">
    <source>
        <dbReference type="ARBA" id="ARBA00023004"/>
    </source>
</evidence>
<evidence type="ECO:0000256" key="4">
    <source>
        <dbReference type="ARBA" id="ARBA00025742"/>
    </source>
</evidence>
<dbReference type="InterPro" id="IPR004843">
    <property type="entry name" value="Calcineurin-like_PHP"/>
</dbReference>
<reference evidence="7" key="1">
    <citation type="journal article" date="2019" name="Int. J. Syst. Evol. Microbiol.">
        <title>The Global Catalogue of Microorganisms (GCM) 10K type strain sequencing project: providing services to taxonomists for standard genome sequencing and annotation.</title>
        <authorList>
            <consortium name="The Broad Institute Genomics Platform"/>
            <consortium name="The Broad Institute Genome Sequencing Center for Infectious Disease"/>
            <person name="Wu L."/>
            <person name="Ma J."/>
        </authorList>
    </citation>
    <scope>NUCLEOTIDE SEQUENCE [LARGE SCALE GENOMIC DNA]</scope>
    <source>
        <strain evidence="7">CGMCC 1.15043</strain>
    </source>
</reference>
<dbReference type="RefSeq" id="WP_189019539.1">
    <property type="nucleotide sequence ID" value="NZ_BMHE01000058.1"/>
</dbReference>
<evidence type="ECO:0000313" key="7">
    <source>
        <dbReference type="Proteomes" id="UP000615455"/>
    </source>
</evidence>
<dbReference type="EMBL" id="BMHE01000058">
    <property type="protein sequence ID" value="GGA09603.1"/>
    <property type="molecule type" value="Genomic_DNA"/>
</dbReference>
<accession>A0ABQ1FGV7</accession>
<proteinExistence type="inferred from homology"/>
<sequence>MRLIVMGDLHYSLMNGGSEEVLEARDKFYRAMIHHFVQLEADYHISLGDLTHEGVPEEFDHMLQWIGGNVSHFLPVIGNHDAYLLPKSDIMAIVGHQRYQAIERDDAHILILDTTKEMNRDDWGGELDEDQLRWLEDELAKSGNKPVLVFGHHPVYGTTARSTMEMMSIDPRTDIRAVLNKKQGQGFYFCGHNHVNSIVQEDNWFYIQTAACLDIPAFRRVELHEGAVRIDLVAIDDAELANCMEIVYANIPGWEPIVTANGEEKDRFLEVKLLSY</sequence>
<dbReference type="Gene3D" id="3.60.21.10">
    <property type="match status" value="1"/>
</dbReference>